<protein>
    <recommendedName>
        <fullName evidence="3">Endonuclease/exonuclease/phosphatase domain-containing protein</fullName>
    </recommendedName>
</protein>
<name>A0ABD3PA93_9STRA</name>
<dbReference type="SUPFAM" id="SSF56219">
    <property type="entry name" value="DNase I-like"/>
    <property type="match status" value="1"/>
</dbReference>
<gene>
    <name evidence="1" type="ORF">ACHAWO_001204</name>
</gene>
<sequence length="1013" mass="116783">MSRGLEIATDIDVTDELGIDIMGLQETKKPWNAANIRLYNQQTQLKWPQGARNIFSSAPWKYDEKDYMAGGTLLSINGRTKGRIVETGSDKWGRFCFTTLRGARDEGVVVINGYRTCHTKTDNPGSLTQYHAEYVGLRETGIKNPEPRFQFFKDLTTLIDEKRQQGFRPIVMMDANEDWVAESHKKQGNKLQKFMQQTQLVDPYYMKFNKAPRTYIRGTSRLDYILVDPALVPAIKRIGYMGSTEGNRSDHTMAFVDFDEKILFKGLINRPTEIHSREFMICQDDKKLKFTTLSRTQFIIHKIAERVMALAADFVEAGATDNNIIRYAKLDTEIVELIKCAAKKAGRKKFGYMRSPDLVHAGQLLMLYKSLLSCKLRRQSLPASCIKSAERLKVDVSLFDSHTTKYYQQQVRKRRQELWEVQKDCENRRIFWLQQLAEDRTRAAGEQDWEKKMKNMKKTVEESQINRKLSAITKGTHSQLDRIQVPTGEWYYSEKESELYHYDHGVWEAYPRKEPNPNTYWTHHTLKVVPDDAVPVLVEKSTTQIEITDFPEVVEPMWRDVTDTEEIKHLLLARNKRHLQQADIEGGTSSTPLMKLVRSEHGLSKFNDSILNGTYTTTLETTPELIDWFEAIRKPAIPIVDTVVGIIPKNEYQEMFKNATEKTSSGGEIHYTLWKALAEQDDFAEFLKQAFKRSTYYASGHRVPPPDQPNKGLGYYLCPDGMDYIDNGWIIDLRKRLNDIGGQLWVEDAWQPKPQREGDYSLMERFLSVKTTKTQRKQLRMVLHWLRVITIADLADPTGQYIPGEKLTGDWQAESPFEWPQQPKPSKRAFALFRKFLRNTICLNESSWQPPNSDLSITTPLGQWLTGIQRNVIPSCCRTQDAIYHRDDETGTISHFTIKGNCGFFKYVGEVLDFPTKAHPIDCRFVDGDKIWTSRRYRPHVPIIQEAKAPGHILHDSLDRSNTFLKGASDGSLFRDKEVMTAGWILANDTEHMTATRRFSELESATISCFLDS</sequence>
<dbReference type="Gene3D" id="3.60.10.10">
    <property type="entry name" value="Endonuclease/exonuclease/phosphatase"/>
    <property type="match status" value="1"/>
</dbReference>
<dbReference type="InterPro" id="IPR036691">
    <property type="entry name" value="Endo/exonu/phosph_ase_sf"/>
</dbReference>
<keyword evidence="2" id="KW-1185">Reference proteome</keyword>
<dbReference type="AlphaFoldDB" id="A0ABD3PA93"/>
<organism evidence="1 2">
    <name type="scientific">Cyclotella atomus</name>
    <dbReference type="NCBI Taxonomy" id="382360"/>
    <lineage>
        <taxon>Eukaryota</taxon>
        <taxon>Sar</taxon>
        <taxon>Stramenopiles</taxon>
        <taxon>Ochrophyta</taxon>
        <taxon>Bacillariophyta</taxon>
        <taxon>Coscinodiscophyceae</taxon>
        <taxon>Thalassiosirophycidae</taxon>
        <taxon>Stephanodiscales</taxon>
        <taxon>Stephanodiscaceae</taxon>
        <taxon>Cyclotella</taxon>
    </lineage>
</organism>
<comment type="caution">
    <text evidence="1">The sequence shown here is derived from an EMBL/GenBank/DDBJ whole genome shotgun (WGS) entry which is preliminary data.</text>
</comment>
<dbReference type="EMBL" id="JALLPJ020000710">
    <property type="protein sequence ID" value="KAL3784917.1"/>
    <property type="molecule type" value="Genomic_DNA"/>
</dbReference>
<proteinExistence type="predicted"/>
<evidence type="ECO:0000313" key="2">
    <source>
        <dbReference type="Proteomes" id="UP001530400"/>
    </source>
</evidence>
<dbReference type="Proteomes" id="UP001530400">
    <property type="component" value="Unassembled WGS sequence"/>
</dbReference>
<evidence type="ECO:0008006" key="3">
    <source>
        <dbReference type="Google" id="ProtNLM"/>
    </source>
</evidence>
<accession>A0ABD3PA93</accession>
<evidence type="ECO:0000313" key="1">
    <source>
        <dbReference type="EMBL" id="KAL3784917.1"/>
    </source>
</evidence>
<reference evidence="1 2" key="1">
    <citation type="submission" date="2024-10" db="EMBL/GenBank/DDBJ databases">
        <title>Updated reference genomes for cyclostephanoid diatoms.</title>
        <authorList>
            <person name="Roberts W.R."/>
            <person name="Alverson A.J."/>
        </authorList>
    </citation>
    <scope>NUCLEOTIDE SEQUENCE [LARGE SCALE GENOMIC DNA]</scope>
    <source>
        <strain evidence="1 2">AJA010-31</strain>
    </source>
</reference>